<evidence type="ECO:0000256" key="1">
    <source>
        <dbReference type="ARBA" id="ARBA00001933"/>
    </source>
</evidence>
<reference evidence="9" key="1">
    <citation type="submission" date="2023-07" db="EMBL/GenBank/DDBJ databases">
        <title>Novel Mycoplasma species identified in domestic and wild animals.</title>
        <authorList>
            <person name="Volokhov D.V."/>
            <person name="Furtak V.A."/>
            <person name="Zagorodnyaya T.A."/>
        </authorList>
    </citation>
    <scope>NUCLEOTIDE SEQUENCE [LARGE SCALE GENOMIC DNA]</scope>
    <source>
        <strain evidence="9">92-19</strain>
    </source>
</reference>
<feature type="domain" description="Aminotransferase class I/classII large" evidence="7">
    <location>
        <begin position="38"/>
        <end position="397"/>
    </location>
</feature>
<evidence type="ECO:0000256" key="5">
    <source>
        <dbReference type="ARBA" id="ARBA00022679"/>
    </source>
</evidence>
<keyword evidence="5" id="KW-0808">Transferase</keyword>
<keyword evidence="9" id="KW-1185">Reference proteome</keyword>
<organism evidence="8 9">
    <name type="scientific">Paracholeplasma vituli</name>
    <dbReference type="NCBI Taxonomy" id="69473"/>
    <lineage>
        <taxon>Bacteria</taxon>
        <taxon>Bacillati</taxon>
        <taxon>Mycoplasmatota</taxon>
        <taxon>Mollicutes</taxon>
        <taxon>Acholeplasmatales</taxon>
        <taxon>Acholeplasmataceae</taxon>
        <taxon>Paracholeplasma</taxon>
    </lineage>
</organism>
<dbReference type="InterPro" id="IPR015421">
    <property type="entry name" value="PyrdxlP-dep_Trfase_major"/>
</dbReference>
<evidence type="ECO:0000259" key="7">
    <source>
        <dbReference type="Pfam" id="PF00155"/>
    </source>
</evidence>
<keyword evidence="6" id="KW-0663">Pyridoxal phosphate</keyword>
<dbReference type="InterPro" id="IPR015422">
    <property type="entry name" value="PyrdxlP-dep_Trfase_small"/>
</dbReference>
<dbReference type="SUPFAM" id="SSF53383">
    <property type="entry name" value="PLP-dependent transferases"/>
    <property type="match status" value="1"/>
</dbReference>
<comment type="subunit">
    <text evidence="3">Homodimer.</text>
</comment>
<comment type="similarity">
    <text evidence="2">Belongs to the class-I pyridoxal-phosphate-dependent aminotransferase family.</text>
</comment>
<dbReference type="Gene3D" id="3.90.1150.10">
    <property type="entry name" value="Aspartate Aminotransferase, domain 1"/>
    <property type="match status" value="1"/>
</dbReference>
<dbReference type="EMBL" id="JAOEGN010000002">
    <property type="protein sequence ID" value="MCU0104392.1"/>
    <property type="molecule type" value="Genomic_DNA"/>
</dbReference>
<dbReference type="InterPro" id="IPR000796">
    <property type="entry name" value="Asp_trans"/>
</dbReference>
<dbReference type="PANTHER" id="PTHR11879">
    <property type="entry name" value="ASPARTATE AMINOTRANSFERASE"/>
    <property type="match status" value="1"/>
</dbReference>
<dbReference type="InterPro" id="IPR015424">
    <property type="entry name" value="PyrdxlP-dep_Trfase"/>
</dbReference>
<accession>A0ABT2PXE6</accession>
<gene>
    <name evidence="8" type="ORF">N7603_01825</name>
</gene>
<dbReference type="Proteomes" id="UP001209076">
    <property type="component" value="Unassembled WGS sequence"/>
</dbReference>
<sequence>MNYTNAFTKDFLLTDDILSIGQQAKERKRLNPSTIDATIGALLDDSGKLLAFQSVEETLENLDSRKVRAYPPVDGGKPFKSALKHWVFQDALPALETHFKMEVLATPGASGALSNILSNYVTKGDLVVLPDIFWSNYAAIIHATGASYVTYPMFLNQGFNLEGFKKTTQDIFEKTQKVIVLLNDPCQNPTGYSLSNDELKGIISHLDRLAKDHPVVLIYDIAYLDYADIVYKDTRKRFLNFTEVKSDLLITIAFSASKTFGIYGYRGGGIVALSKSQDVISEFSRVSIYKARSTWSCPPTEPIFLLNTLVEDATLNQNFRTELDEVRNLLQKRAKAFIGEAKAIGLNHYPYVSGFFVTIPVKEPKVVFERLKEKDIFVVPLSNAIRVALAAITEKEIIGLPTKIKQEIEKA</sequence>
<evidence type="ECO:0000256" key="3">
    <source>
        <dbReference type="ARBA" id="ARBA00011738"/>
    </source>
</evidence>
<dbReference type="Gene3D" id="3.40.640.10">
    <property type="entry name" value="Type I PLP-dependent aspartate aminotransferase-like (Major domain)"/>
    <property type="match status" value="1"/>
</dbReference>
<protein>
    <submittedName>
        <fullName evidence="8">Aminotransferase class I/II-fold pyridoxal phosphate-dependent enzyme</fullName>
    </submittedName>
</protein>
<dbReference type="PANTHER" id="PTHR11879:SF22">
    <property type="entry name" value="ASPARTATE AMINOTRANSFERASE, MITOCHONDRIAL"/>
    <property type="match status" value="1"/>
</dbReference>
<dbReference type="GO" id="GO:0008483">
    <property type="term" value="F:transaminase activity"/>
    <property type="evidence" value="ECO:0007669"/>
    <property type="project" value="UniProtKB-KW"/>
</dbReference>
<comment type="cofactor">
    <cofactor evidence="1">
        <name>pyridoxal 5'-phosphate</name>
        <dbReference type="ChEBI" id="CHEBI:597326"/>
    </cofactor>
</comment>
<evidence type="ECO:0000313" key="8">
    <source>
        <dbReference type="EMBL" id="MCU0104392.1"/>
    </source>
</evidence>
<evidence type="ECO:0000256" key="4">
    <source>
        <dbReference type="ARBA" id="ARBA00022576"/>
    </source>
</evidence>
<keyword evidence="4 8" id="KW-0032">Aminotransferase</keyword>
<dbReference type="RefSeq" id="WP_262095617.1">
    <property type="nucleotide sequence ID" value="NZ_JAOEGN010000002.1"/>
</dbReference>
<dbReference type="InterPro" id="IPR004839">
    <property type="entry name" value="Aminotransferase_I/II_large"/>
</dbReference>
<name>A0ABT2PXE6_9MOLU</name>
<evidence type="ECO:0000256" key="6">
    <source>
        <dbReference type="ARBA" id="ARBA00022898"/>
    </source>
</evidence>
<dbReference type="Pfam" id="PF00155">
    <property type="entry name" value="Aminotran_1_2"/>
    <property type="match status" value="1"/>
</dbReference>
<proteinExistence type="inferred from homology"/>
<comment type="caution">
    <text evidence="8">The sequence shown here is derived from an EMBL/GenBank/DDBJ whole genome shotgun (WGS) entry which is preliminary data.</text>
</comment>
<evidence type="ECO:0000313" key="9">
    <source>
        <dbReference type="Proteomes" id="UP001209076"/>
    </source>
</evidence>
<evidence type="ECO:0000256" key="2">
    <source>
        <dbReference type="ARBA" id="ARBA00007441"/>
    </source>
</evidence>
<dbReference type="CDD" id="cd00609">
    <property type="entry name" value="AAT_like"/>
    <property type="match status" value="1"/>
</dbReference>